<dbReference type="Gene3D" id="3.30.70.260">
    <property type="match status" value="1"/>
</dbReference>
<dbReference type="InterPro" id="IPR045865">
    <property type="entry name" value="ACT-like_dom_sf"/>
</dbReference>
<dbReference type="RefSeq" id="WP_175268819.1">
    <property type="nucleotide sequence ID" value="NZ_JABFCR010000003.1"/>
</dbReference>
<dbReference type="InterPro" id="IPR001086">
    <property type="entry name" value="Preph_deHydtase"/>
</dbReference>
<keyword evidence="5" id="KW-0584">Phenylalanine biosynthesis</keyword>
<dbReference type="PANTHER" id="PTHR21022:SF19">
    <property type="entry name" value="PREPHENATE DEHYDRATASE-RELATED"/>
    <property type="match status" value="1"/>
</dbReference>
<evidence type="ECO:0000259" key="10">
    <source>
        <dbReference type="PROSITE" id="PS51671"/>
    </source>
</evidence>
<organism evidence="11 12">
    <name type="scientific">Mucilaginibacter humi</name>
    <dbReference type="NCBI Taxonomy" id="2732510"/>
    <lineage>
        <taxon>Bacteria</taxon>
        <taxon>Pseudomonadati</taxon>
        <taxon>Bacteroidota</taxon>
        <taxon>Sphingobacteriia</taxon>
        <taxon>Sphingobacteriales</taxon>
        <taxon>Sphingobacteriaceae</taxon>
        <taxon>Mucilaginibacter</taxon>
    </lineage>
</organism>
<keyword evidence="6" id="KW-0456">Lyase</keyword>
<evidence type="ECO:0000256" key="6">
    <source>
        <dbReference type="ARBA" id="ARBA00023239"/>
    </source>
</evidence>
<accession>A0ABX1VYR9</accession>
<comment type="caution">
    <text evidence="11">The sequence shown here is derived from an EMBL/GenBank/DDBJ whole genome shotgun (WGS) entry which is preliminary data.</text>
</comment>
<dbReference type="Pfam" id="PF00800">
    <property type="entry name" value="PDT"/>
    <property type="match status" value="1"/>
</dbReference>
<evidence type="ECO:0000256" key="4">
    <source>
        <dbReference type="ARBA" id="ARBA00023141"/>
    </source>
</evidence>
<dbReference type="PANTHER" id="PTHR21022">
    <property type="entry name" value="PREPHENATE DEHYDRATASE P PROTEIN"/>
    <property type="match status" value="1"/>
</dbReference>
<dbReference type="InterPro" id="IPR008242">
    <property type="entry name" value="Chor_mutase/pphenate_deHydtase"/>
</dbReference>
<dbReference type="SUPFAM" id="SSF55021">
    <property type="entry name" value="ACT-like"/>
    <property type="match status" value="1"/>
</dbReference>
<protein>
    <recommendedName>
        <fullName evidence="2">prephenate dehydratase</fullName>
        <ecNumber evidence="2">4.2.1.51</ecNumber>
    </recommendedName>
</protein>
<evidence type="ECO:0000256" key="5">
    <source>
        <dbReference type="ARBA" id="ARBA00023222"/>
    </source>
</evidence>
<dbReference type="PIRSF" id="PIRSF001500">
    <property type="entry name" value="Chor_mut_pdt_Ppr"/>
    <property type="match status" value="1"/>
</dbReference>
<feature type="region of interest" description="Disordered" evidence="8">
    <location>
        <begin position="275"/>
        <end position="315"/>
    </location>
</feature>
<feature type="domain" description="Prephenate dehydratase" evidence="9">
    <location>
        <begin position="7"/>
        <end position="184"/>
    </location>
</feature>
<dbReference type="InterPro" id="IPR002912">
    <property type="entry name" value="ACT_dom"/>
</dbReference>
<dbReference type="EC" id="4.2.1.51" evidence="2"/>
<dbReference type="SUPFAM" id="SSF53850">
    <property type="entry name" value="Periplasmic binding protein-like II"/>
    <property type="match status" value="1"/>
</dbReference>
<evidence type="ECO:0000256" key="3">
    <source>
        <dbReference type="ARBA" id="ARBA00022605"/>
    </source>
</evidence>
<keyword evidence="4" id="KW-0057">Aromatic amino acid biosynthesis</keyword>
<proteinExistence type="predicted"/>
<evidence type="ECO:0000313" key="11">
    <source>
        <dbReference type="EMBL" id="NNU33117.1"/>
    </source>
</evidence>
<evidence type="ECO:0000256" key="2">
    <source>
        <dbReference type="ARBA" id="ARBA00013147"/>
    </source>
</evidence>
<evidence type="ECO:0000259" key="9">
    <source>
        <dbReference type="PROSITE" id="PS51171"/>
    </source>
</evidence>
<keyword evidence="3" id="KW-0028">Amino-acid biosynthesis</keyword>
<dbReference type="Proteomes" id="UP000566071">
    <property type="component" value="Unassembled WGS sequence"/>
</dbReference>
<dbReference type="EMBL" id="JABFCR010000003">
    <property type="protein sequence ID" value="NNU33117.1"/>
    <property type="molecule type" value="Genomic_DNA"/>
</dbReference>
<dbReference type="CDD" id="cd13631">
    <property type="entry name" value="PBP2_Ct-PDT_like"/>
    <property type="match status" value="1"/>
</dbReference>
<sequence>MKKDKPRVAIQGIRASFHEEAAFKYFGENIQTIECNSFKQTFDALEAGEADYVVMAIENSIAGSILPNYSLLLNYNFPVIGEIYLPIQLHLMALPGVAFEQVKYVTSHPIAIRQCVDFFDEYPHLKIVESSDTAACAKRIAEEKLTDTVAIANTLAAKLYGLDIIERRIESNKKNFTRFLILTTHENAVKQPANKASLCFRVSNQVGALAKVLNIFANRGVNMSKIQSMPVLGKRNEYNFYVDVEWEETKQYDSAVKQILKYTHNFNILGEYKRHEEENDKSLTAPAKPERKYISVKKLNSQDDRKSVSPKEIKK</sequence>
<gene>
    <name evidence="11" type="ORF">HK413_01035</name>
</gene>
<evidence type="ECO:0000313" key="12">
    <source>
        <dbReference type="Proteomes" id="UP000566071"/>
    </source>
</evidence>
<dbReference type="PROSITE" id="PS51171">
    <property type="entry name" value="PREPHENATE_DEHYDR_3"/>
    <property type="match status" value="1"/>
</dbReference>
<feature type="compositionally biased region" description="Basic and acidic residues" evidence="8">
    <location>
        <begin position="300"/>
        <end position="315"/>
    </location>
</feature>
<dbReference type="Pfam" id="PF01842">
    <property type="entry name" value="ACT"/>
    <property type="match status" value="1"/>
</dbReference>
<dbReference type="CDD" id="cd04905">
    <property type="entry name" value="ACT_CM-PDT"/>
    <property type="match status" value="1"/>
</dbReference>
<evidence type="ECO:0000256" key="8">
    <source>
        <dbReference type="SAM" id="MobiDB-lite"/>
    </source>
</evidence>
<comment type="catalytic activity">
    <reaction evidence="7">
        <text>prephenate + H(+) = 3-phenylpyruvate + CO2 + H2O</text>
        <dbReference type="Rhea" id="RHEA:21648"/>
        <dbReference type="ChEBI" id="CHEBI:15377"/>
        <dbReference type="ChEBI" id="CHEBI:15378"/>
        <dbReference type="ChEBI" id="CHEBI:16526"/>
        <dbReference type="ChEBI" id="CHEBI:18005"/>
        <dbReference type="ChEBI" id="CHEBI:29934"/>
        <dbReference type="EC" id="4.2.1.51"/>
    </reaction>
</comment>
<dbReference type="PROSITE" id="PS51671">
    <property type="entry name" value="ACT"/>
    <property type="match status" value="1"/>
</dbReference>
<evidence type="ECO:0000256" key="1">
    <source>
        <dbReference type="ARBA" id="ARBA00004741"/>
    </source>
</evidence>
<reference evidence="11 12" key="1">
    <citation type="submission" date="2020-05" db="EMBL/GenBank/DDBJ databases">
        <authorList>
            <person name="Khan S.A."/>
            <person name="Jeon C.O."/>
            <person name="Chun B.H."/>
        </authorList>
    </citation>
    <scope>NUCLEOTIDE SEQUENCE [LARGE SCALE GENOMIC DNA]</scope>
    <source>
        <strain evidence="11 12">S1162</strain>
    </source>
</reference>
<feature type="domain" description="ACT" evidence="10">
    <location>
        <begin position="197"/>
        <end position="273"/>
    </location>
</feature>
<name>A0ABX1VYR9_9SPHI</name>
<dbReference type="Gene3D" id="3.40.190.10">
    <property type="entry name" value="Periplasmic binding protein-like II"/>
    <property type="match status" value="2"/>
</dbReference>
<keyword evidence="12" id="KW-1185">Reference proteome</keyword>
<evidence type="ECO:0000256" key="7">
    <source>
        <dbReference type="ARBA" id="ARBA00047848"/>
    </source>
</evidence>
<comment type="pathway">
    <text evidence="1">Amino-acid biosynthesis; L-phenylalanine biosynthesis; phenylpyruvate from prephenate: step 1/1.</text>
</comment>